<sequence length="28" mass="3009">MSAFVEKACNRSRANAFGAASYENPFIG</sequence>
<proteinExistence type="predicted"/>
<gene>
    <name evidence="1" type="ORF">METZ01_LOCUS133204</name>
</gene>
<evidence type="ECO:0000313" key="1">
    <source>
        <dbReference type="EMBL" id="SVA80350.1"/>
    </source>
</evidence>
<name>A0A381YTS7_9ZZZZ</name>
<reference evidence="1" key="1">
    <citation type="submission" date="2018-05" db="EMBL/GenBank/DDBJ databases">
        <authorList>
            <person name="Lanie J.A."/>
            <person name="Ng W.-L."/>
            <person name="Kazmierczak K.M."/>
            <person name="Andrzejewski T.M."/>
            <person name="Davidsen T.M."/>
            <person name="Wayne K.J."/>
            <person name="Tettelin H."/>
            <person name="Glass J.I."/>
            <person name="Rusch D."/>
            <person name="Podicherti R."/>
            <person name="Tsui H.-C.T."/>
            <person name="Winkler M.E."/>
        </authorList>
    </citation>
    <scope>NUCLEOTIDE SEQUENCE</scope>
</reference>
<dbReference type="AlphaFoldDB" id="A0A381YTS7"/>
<protein>
    <submittedName>
        <fullName evidence="1">Uncharacterized protein</fullName>
    </submittedName>
</protein>
<organism evidence="1">
    <name type="scientific">marine metagenome</name>
    <dbReference type="NCBI Taxonomy" id="408172"/>
    <lineage>
        <taxon>unclassified sequences</taxon>
        <taxon>metagenomes</taxon>
        <taxon>ecological metagenomes</taxon>
    </lineage>
</organism>
<dbReference type="EMBL" id="UINC01019026">
    <property type="protein sequence ID" value="SVA80350.1"/>
    <property type="molecule type" value="Genomic_DNA"/>
</dbReference>
<accession>A0A381YTS7</accession>